<proteinExistence type="predicted"/>
<feature type="region of interest" description="Disordered" evidence="1">
    <location>
        <begin position="1"/>
        <end position="46"/>
    </location>
</feature>
<keyword evidence="3" id="KW-1185">Reference proteome</keyword>
<evidence type="ECO:0000313" key="2">
    <source>
        <dbReference type="EMBL" id="PYE54076.1"/>
    </source>
</evidence>
<name>A0A318S8B2_9DEIO</name>
<feature type="region of interest" description="Disordered" evidence="1">
    <location>
        <begin position="204"/>
        <end position="240"/>
    </location>
</feature>
<dbReference type="EMBL" id="QJSX01000006">
    <property type="protein sequence ID" value="PYE54076.1"/>
    <property type="molecule type" value="Genomic_DNA"/>
</dbReference>
<accession>A0A318S8B2</accession>
<feature type="compositionally biased region" description="Basic and acidic residues" evidence="1">
    <location>
        <begin position="1"/>
        <end position="10"/>
    </location>
</feature>
<dbReference type="AlphaFoldDB" id="A0A318S8B2"/>
<feature type="compositionally biased region" description="Polar residues" evidence="1">
    <location>
        <begin position="204"/>
        <end position="233"/>
    </location>
</feature>
<comment type="caution">
    <text evidence="2">The sequence shown here is derived from an EMBL/GenBank/DDBJ whole genome shotgun (WGS) entry which is preliminary data.</text>
</comment>
<feature type="region of interest" description="Disordered" evidence="1">
    <location>
        <begin position="132"/>
        <end position="166"/>
    </location>
</feature>
<evidence type="ECO:0000313" key="3">
    <source>
        <dbReference type="Proteomes" id="UP000248326"/>
    </source>
</evidence>
<gene>
    <name evidence="2" type="ORF">DES52_10638</name>
</gene>
<sequence length="240" mass="26276">MARPEAEGRQRPTPWALAVEPSSRRSASPTASERTLMPKPTAKRHAMTNRKVFKASDMLVAHLEELRLELSRRLLTGDLRDEGPRELSEGQVIRLAVEHLRHICTPKVKEPRRATLVSAGCKKCCVANSNNPGRRTRRACAKSNAASDRAPPAGMPAEAQKGEGDTRLPPCVSSDLHSLAFFSRIKAWHLDRSPSVMNVRTTGFPQSSFTTEGSAGLNATNRGRPSARNTLRRATSARPA</sequence>
<organism evidence="2 3">
    <name type="scientific">Deinococcus yavapaiensis KR-236</name>
    <dbReference type="NCBI Taxonomy" id="694435"/>
    <lineage>
        <taxon>Bacteria</taxon>
        <taxon>Thermotogati</taxon>
        <taxon>Deinococcota</taxon>
        <taxon>Deinococci</taxon>
        <taxon>Deinococcales</taxon>
        <taxon>Deinococcaceae</taxon>
        <taxon>Deinococcus</taxon>
    </lineage>
</organism>
<evidence type="ECO:0000256" key="1">
    <source>
        <dbReference type="SAM" id="MobiDB-lite"/>
    </source>
</evidence>
<reference evidence="2 3" key="1">
    <citation type="submission" date="2018-06" db="EMBL/GenBank/DDBJ databases">
        <title>Genomic Encyclopedia of Type Strains, Phase IV (KMG-IV): sequencing the most valuable type-strain genomes for metagenomic binning, comparative biology and taxonomic classification.</title>
        <authorList>
            <person name="Goeker M."/>
        </authorList>
    </citation>
    <scope>NUCLEOTIDE SEQUENCE [LARGE SCALE GENOMIC DNA]</scope>
    <source>
        <strain evidence="2 3">DSM 18048</strain>
    </source>
</reference>
<feature type="compositionally biased region" description="Low complexity" evidence="1">
    <location>
        <begin position="20"/>
        <end position="35"/>
    </location>
</feature>
<protein>
    <submittedName>
        <fullName evidence="2">Uncharacterized protein</fullName>
    </submittedName>
</protein>
<dbReference type="Proteomes" id="UP000248326">
    <property type="component" value="Unassembled WGS sequence"/>
</dbReference>